<dbReference type="InterPro" id="IPR015867">
    <property type="entry name" value="N-reg_PII/ATP_PRibTrfase_C"/>
</dbReference>
<keyword evidence="2" id="KW-1185">Reference proteome</keyword>
<dbReference type="OrthoDB" id="9795763at2"/>
<dbReference type="Gene3D" id="3.30.70.120">
    <property type="match status" value="1"/>
</dbReference>
<name>A0A1M5KD52_9GAMM</name>
<dbReference type="EMBL" id="FQVF01000023">
    <property type="protein sequence ID" value="SHG50560.1"/>
    <property type="molecule type" value="Genomic_DNA"/>
</dbReference>
<reference evidence="2" key="1">
    <citation type="submission" date="2016-11" db="EMBL/GenBank/DDBJ databases">
        <authorList>
            <person name="Varghese N."/>
            <person name="Submissions S."/>
        </authorList>
    </citation>
    <scope>NUCLEOTIDE SEQUENCE [LARGE SCALE GENOMIC DNA]</scope>
    <source>
        <strain evidence="2">DSM 16579</strain>
    </source>
</reference>
<evidence type="ECO:0008006" key="3">
    <source>
        <dbReference type="Google" id="ProtNLM"/>
    </source>
</evidence>
<dbReference type="PANTHER" id="PTHR41774:SF1">
    <property type="entry name" value="NGG1P INTERACTING FACTOR NIF3"/>
    <property type="match status" value="1"/>
</dbReference>
<dbReference type="AlphaFoldDB" id="A0A1M5KD52"/>
<accession>A0A1M5KD52</accession>
<sequence length="102" mass="11396">MYSLVFYVPESHLESVKQAVFSAGAGSMGNYDSCCWQVKGQGQFKPVKGATPFLGKVDELEFVDEYRVEMVLSEEVKAVVLAALLLAHPYEEVAYHFIQIQC</sequence>
<dbReference type="RefSeq" id="WP_072841525.1">
    <property type="nucleotide sequence ID" value="NZ_FQVF01000023.1"/>
</dbReference>
<dbReference type="InterPro" id="IPR036069">
    <property type="entry name" value="DUF34/NIF3_sf"/>
</dbReference>
<dbReference type="FunFam" id="3.30.70.120:FF:000006">
    <property type="entry name" value="GTP cyclohydrolase 1 type 2 homolog"/>
    <property type="match status" value="1"/>
</dbReference>
<organism evidence="1 2">
    <name type="scientific">Marinomonas polaris DSM 16579</name>
    <dbReference type="NCBI Taxonomy" id="1122206"/>
    <lineage>
        <taxon>Bacteria</taxon>
        <taxon>Pseudomonadati</taxon>
        <taxon>Pseudomonadota</taxon>
        <taxon>Gammaproteobacteria</taxon>
        <taxon>Oceanospirillales</taxon>
        <taxon>Oceanospirillaceae</taxon>
        <taxon>Marinomonas</taxon>
    </lineage>
</organism>
<evidence type="ECO:0000313" key="1">
    <source>
        <dbReference type="EMBL" id="SHG50560.1"/>
    </source>
</evidence>
<dbReference type="STRING" id="1122206.SAMN02745753_04024"/>
<gene>
    <name evidence="1" type="ORF">SAMN02745753_04024</name>
</gene>
<proteinExistence type="predicted"/>
<dbReference type="Proteomes" id="UP000184517">
    <property type="component" value="Unassembled WGS sequence"/>
</dbReference>
<dbReference type="PANTHER" id="PTHR41774">
    <property type="match status" value="1"/>
</dbReference>
<evidence type="ECO:0000313" key="2">
    <source>
        <dbReference type="Proteomes" id="UP000184517"/>
    </source>
</evidence>
<dbReference type="SUPFAM" id="SSF102705">
    <property type="entry name" value="NIF3 (NGG1p interacting factor 3)-like"/>
    <property type="match status" value="1"/>
</dbReference>
<protein>
    <recommendedName>
        <fullName evidence="3">NGG1p interacting factor NIF3</fullName>
    </recommendedName>
</protein>